<sequence>MIHSPALLEYIEKLFQDRPMYTLPAVINLCAHYMKRGSEKTISFLVTKFAYVTTFGPWQDSWARYGYDPRADPSGRFYQIVSMRFIKAPGTLTRAKRLINVPTAARLQGTVEPNDYLHDETSHIFDGTIWKGGARIMICDITDPDVVQFLAANRGVRKTFDPTATEGWFEKYVIDGIRRTIRNKIMQQTGRGTIDGAELPEFLEDDEEEDDENEEEGDGETYEDADYDDDSREAVVSTSDAVSSKIDSLMRSLQEATATLQASDMTHNIKQMTVDDNDEDEYEYFDDDDDDGGEDDNDVVDYN</sequence>
<name>A0AAD5ST16_9FUNG</name>
<evidence type="ECO:0000313" key="3">
    <source>
        <dbReference type="EMBL" id="KAJ3096680.1"/>
    </source>
</evidence>
<evidence type="ECO:0000256" key="1">
    <source>
        <dbReference type="SAM" id="MobiDB-lite"/>
    </source>
</evidence>
<feature type="domain" description="Transcription factor IIIC subunit 5 HTH" evidence="2">
    <location>
        <begin position="6"/>
        <end position="84"/>
    </location>
</feature>
<feature type="region of interest" description="Disordered" evidence="1">
    <location>
        <begin position="264"/>
        <end position="303"/>
    </location>
</feature>
<evidence type="ECO:0000313" key="4">
    <source>
        <dbReference type="Proteomes" id="UP001211907"/>
    </source>
</evidence>
<dbReference type="InterPro" id="IPR016024">
    <property type="entry name" value="ARM-type_fold"/>
</dbReference>
<organism evidence="3 4">
    <name type="scientific">Physocladia obscura</name>
    <dbReference type="NCBI Taxonomy" id="109957"/>
    <lineage>
        <taxon>Eukaryota</taxon>
        <taxon>Fungi</taxon>
        <taxon>Fungi incertae sedis</taxon>
        <taxon>Chytridiomycota</taxon>
        <taxon>Chytridiomycota incertae sedis</taxon>
        <taxon>Chytridiomycetes</taxon>
        <taxon>Chytridiales</taxon>
        <taxon>Chytriomycetaceae</taxon>
        <taxon>Physocladia</taxon>
    </lineage>
</organism>
<dbReference type="EMBL" id="JADGJH010002577">
    <property type="protein sequence ID" value="KAJ3096680.1"/>
    <property type="molecule type" value="Genomic_DNA"/>
</dbReference>
<dbReference type="PANTHER" id="PTHR13230:SF5">
    <property type="entry name" value="GENERAL TRANSCRIPTION FACTOR 3C POLYPEPTIDE 5"/>
    <property type="match status" value="1"/>
</dbReference>
<dbReference type="SUPFAM" id="SSF48371">
    <property type="entry name" value="ARM repeat"/>
    <property type="match status" value="1"/>
</dbReference>
<feature type="region of interest" description="Disordered" evidence="1">
    <location>
        <begin position="189"/>
        <end position="242"/>
    </location>
</feature>
<dbReference type="GO" id="GO:0001003">
    <property type="term" value="F:RNA polymerase III type 2 promoter sequence-specific DNA binding"/>
    <property type="evidence" value="ECO:0007669"/>
    <property type="project" value="TreeGrafter"/>
</dbReference>
<feature type="compositionally biased region" description="Acidic residues" evidence="1">
    <location>
        <begin position="275"/>
        <end position="303"/>
    </location>
</feature>
<dbReference type="InterPro" id="IPR019136">
    <property type="entry name" value="TF_IIIC_su-5_HTH"/>
</dbReference>
<dbReference type="Proteomes" id="UP001211907">
    <property type="component" value="Unassembled WGS sequence"/>
</dbReference>
<proteinExistence type="predicted"/>
<accession>A0AAD5ST16</accession>
<gene>
    <name evidence="3" type="primary">TFC1_1</name>
    <name evidence="3" type="ORF">HK100_005511</name>
</gene>
<dbReference type="PANTHER" id="PTHR13230">
    <property type="entry name" value="GENERAL TRANSCRIPTION FACTOR IIIC, POLYPEPTIDE 5"/>
    <property type="match status" value="1"/>
</dbReference>
<dbReference type="InterPro" id="IPR040454">
    <property type="entry name" value="TF_IIIC_Tfc1/Sfc1"/>
</dbReference>
<reference evidence="3" key="1">
    <citation type="submission" date="2020-05" db="EMBL/GenBank/DDBJ databases">
        <title>Phylogenomic resolution of chytrid fungi.</title>
        <authorList>
            <person name="Stajich J.E."/>
            <person name="Amses K."/>
            <person name="Simmons R."/>
            <person name="Seto K."/>
            <person name="Myers J."/>
            <person name="Bonds A."/>
            <person name="Quandt C.A."/>
            <person name="Barry K."/>
            <person name="Liu P."/>
            <person name="Grigoriev I."/>
            <person name="Longcore J.E."/>
            <person name="James T.Y."/>
        </authorList>
    </citation>
    <scope>NUCLEOTIDE SEQUENCE</scope>
    <source>
        <strain evidence="3">JEL0513</strain>
    </source>
</reference>
<dbReference type="GO" id="GO:0001002">
    <property type="term" value="F:RNA polymerase III type 1 promoter sequence-specific DNA binding"/>
    <property type="evidence" value="ECO:0007669"/>
    <property type="project" value="TreeGrafter"/>
</dbReference>
<dbReference type="Pfam" id="PF09734">
    <property type="entry name" value="Tau95"/>
    <property type="match status" value="1"/>
</dbReference>
<comment type="caution">
    <text evidence="3">The sequence shown here is derived from an EMBL/GenBank/DDBJ whole genome shotgun (WGS) entry which is preliminary data.</text>
</comment>
<dbReference type="AlphaFoldDB" id="A0AAD5ST16"/>
<feature type="compositionally biased region" description="Acidic residues" evidence="1">
    <location>
        <begin position="201"/>
        <end position="231"/>
    </location>
</feature>
<evidence type="ECO:0000259" key="2">
    <source>
        <dbReference type="Pfam" id="PF09734"/>
    </source>
</evidence>
<keyword evidence="4" id="KW-1185">Reference proteome</keyword>
<dbReference type="GO" id="GO:0006384">
    <property type="term" value="P:transcription initiation at RNA polymerase III promoter"/>
    <property type="evidence" value="ECO:0007669"/>
    <property type="project" value="InterPro"/>
</dbReference>
<protein>
    <submittedName>
        <fullName evidence="3">Tau 95 subunit of transcription factor TFIIIC</fullName>
    </submittedName>
</protein>
<dbReference type="GO" id="GO:0000127">
    <property type="term" value="C:transcription factor TFIIIC complex"/>
    <property type="evidence" value="ECO:0007669"/>
    <property type="project" value="InterPro"/>
</dbReference>